<keyword evidence="7" id="KW-1185">Reference proteome</keyword>
<reference evidence="6" key="2">
    <citation type="journal article" date="2023" name="Plants (Basel)">
        <title>Annotation of the Turnera subulata (Passifloraceae) Draft Genome Reveals the S-Locus Evolved after the Divergence of Turneroideae from Passifloroideae in a Stepwise Manner.</title>
        <authorList>
            <person name="Henning P.M."/>
            <person name="Roalson E.H."/>
            <person name="Mir W."/>
            <person name="McCubbin A.G."/>
            <person name="Shore J.S."/>
        </authorList>
    </citation>
    <scope>NUCLEOTIDE SEQUENCE</scope>
    <source>
        <strain evidence="6">F60SS</strain>
    </source>
</reference>
<dbReference type="GO" id="GO:0046983">
    <property type="term" value="F:protein dimerization activity"/>
    <property type="evidence" value="ECO:0007669"/>
    <property type="project" value="InterPro"/>
</dbReference>
<evidence type="ECO:0000256" key="5">
    <source>
        <dbReference type="SAM" id="MobiDB-lite"/>
    </source>
</evidence>
<keyword evidence="2" id="KW-0805">Transcription regulation</keyword>
<evidence type="ECO:0000256" key="2">
    <source>
        <dbReference type="ARBA" id="ARBA00023015"/>
    </source>
</evidence>
<evidence type="ECO:0000256" key="3">
    <source>
        <dbReference type="ARBA" id="ARBA00023163"/>
    </source>
</evidence>
<comment type="subcellular location">
    <subcellularLocation>
        <location evidence="1">Nucleus</location>
    </subcellularLocation>
</comment>
<sequence>MSTDEIHISDDAFEHYMRSIEASEDYINNAEAGNNQNTLDEVQVEEDSCLEHFTGYNETGGDQRSTLAQVEIQRCSSKDQTGAHKRTFEEANIPKCSSEADTVSILDDAIRYVTALKQQVEMKPFMIQASFQGARPSILPEVAGVPIPHFPSFAPMAPAQEMMRMQQLAGGSPMVPVPTAAFLHPVLPFLTSPLTYAAGFPGQLAPFLNPNLAAASSLDPSTSSLHIPPPKDPGKEQ</sequence>
<dbReference type="InterPro" id="IPR036638">
    <property type="entry name" value="HLH_DNA-bd_sf"/>
</dbReference>
<evidence type="ECO:0000313" key="6">
    <source>
        <dbReference type="EMBL" id="KAJ4826986.1"/>
    </source>
</evidence>
<dbReference type="Proteomes" id="UP001141552">
    <property type="component" value="Unassembled WGS sequence"/>
</dbReference>
<proteinExistence type="predicted"/>
<accession>A0A9Q0FAU4</accession>
<protein>
    <recommendedName>
        <fullName evidence="8">BHLH domain-containing protein</fullName>
    </recommendedName>
</protein>
<organism evidence="6 7">
    <name type="scientific">Turnera subulata</name>
    <dbReference type="NCBI Taxonomy" id="218843"/>
    <lineage>
        <taxon>Eukaryota</taxon>
        <taxon>Viridiplantae</taxon>
        <taxon>Streptophyta</taxon>
        <taxon>Embryophyta</taxon>
        <taxon>Tracheophyta</taxon>
        <taxon>Spermatophyta</taxon>
        <taxon>Magnoliopsida</taxon>
        <taxon>eudicotyledons</taxon>
        <taxon>Gunneridae</taxon>
        <taxon>Pentapetalae</taxon>
        <taxon>rosids</taxon>
        <taxon>fabids</taxon>
        <taxon>Malpighiales</taxon>
        <taxon>Passifloraceae</taxon>
        <taxon>Turnera</taxon>
    </lineage>
</organism>
<gene>
    <name evidence="6" type="ORF">Tsubulata_050346</name>
</gene>
<dbReference type="SUPFAM" id="SSF47459">
    <property type="entry name" value="HLH, helix-loop-helix DNA-binding domain"/>
    <property type="match status" value="1"/>
</dbReference>
<feature type="region of interest" description="Disordered" evidence="5">
    <location>
        <begin position="217"/>
        <end position="237"/>
    </location>
</feature>
<evidence type="ECO:0000256" key="1">
    <source>
        <dbReference type="ARBA" id="ARBA00004123"/>
    </source>
</evidence>
<dbReference type="GO" id="GO:0005634">
    <property type="term" value="C:nucleus"/>
    <property type="evidence" value="ECO:0007669"/>
    <property type="project" value="UniProtKB-SubCell"/>
</dbReference>
<name>A0A9Q0FAU4_9ROSI</name>
<dbReference type="EMBL" id="JAKUCV010006522">
    <property type="protein sequence ID" value="KAJ4826986.1"/>
    <property type="molecule type" value="Genomic_DNA"/>
</dbReference>
<evidence type="ECO:0008006" key="8">
    <source>
        <dbReference type="Google" id="ProtNLM"/>
    </source>
</evidence>
<evidence type="ECO:0000256" key="4">
    <source>
        <dbReference type="ARBA" id="ARBA00023242"/>
    </source>
</evidence>
<reference evidence="6" key="1">
    <citation type="submission" date="2022-02" db="EMBL/GenBank/DDBJ databases">
        <authorList>
            <person name="Henning P.M."/>
            <person name="McCubbin A.G."/>
            <person name="Shore J.S."/>
        </authorList>
    </citation>
    <scope>NUCLEOTIDE SEQUENCE</scope>
    <source>
        <strain evidence="6">F60SS</strain>
        <tissue evidence="6">Leaves</tissue>
    </source>
</reference>
<dbReference type="AlphaFoldDB" id="A0A9Q0FAU4"/>
<keyword evidence="4" id="KW-0539">Nucleus</keyword>
<evidence type="ECO:0000313" key="7">
    <source>
        <dbReference type="Proteomes" id="UP001141552"/>
    </source>
</evidence>
<keyword evidence="3" id="KW-0804">Transcription</keyword>
<comment type="caution">
    <text evidence="6">The sequence shown here is derived from an EMBL/GenBank/DDBJ whole genome shotgun (WGS) entry which is preliminary data.</text>
</comment>